<dbReference type="SUPFAM" id="SSF103107">
    <property type="entry name" value="Hypothetical protein c14orf129, hspc210"/>
    <property type="match status" value="1"/>
</dbReference>
<dbReference type="InterPro" id="IPR023231">
    <property type="entry name" value="GSKIP_dom_sf"/>
</dbReference>
<dbReference type="Proteomes" id="UP000282613">
    <property type="component" value="Unassembled WGS sequence"/>
</dbReference>
<organism evidence="6">
    <name type="scientific">Taenia asiatica</name>
    <name type="common">Asian tapeworm</name>
    <dbReference type="NCBI Taxonomy" id="60517"/>
    <lineage>
        <taxon>Eukaryota</taxon>
        <taxon>Metazoa</taxon>
        <taxon>Spiralia</taxon>
        <taxon>Lophotrochozoa</taxon>
        <taxon>Platyhelminthes</taxon>
        <taxon>Cestoda</taxon>
        <taxon>Eucestoda</taxon>
        <taxon>Cyclophyllidea</taxon>
        <taxon>Taeniidae</taxon>
        <taxon>Taenia</taxon>
    </lineage>
</organism>
<feature type="region of interest" description="Disordered" evidence="2">
    <location>
        <begin position="140"/>
        <end position="160"/>
    </location>
</feature>
<reference evidence="6" key="1">
    <citation type="submission" date="2017-02" db="UniProtKB">
        <authorList>
            <consortium name="WormBaseParasite"/>
        </authorList>
    </citation>
    <scope>IDENTIFICATION</scope>
</reference>
<evidence type="ECO:0000256" key="2">
    <source>
        <dbReference type="SAM" id="MobiDB-lite"/>
    </source>
</evidence>
<reference evidence="4 5" key="2">
    <citation type="submission" date="2018-11" db="EMBL/GenBank/DDBJ databases">
        <authorList>
            <consortium name="Pathogen Informatics"/>
        </authorList>
    </citation>
    <scope>NUCLEOTIDE SEQUENCE [LARGE SCALE GENOMIC DNA]</scope>
</reference>
<dbReference type="PANTHER" id="PTHR12490">
    <property type="entry name" value="GSK3B-INTERACTING PROTEIN"/>
    <property type="match status" value="1"/>
</dbReference>
<dbReference type="AlphaFoldDB" id="A0A0R3VSN6"/>
<accession>A0A0R3VSN6</accession>
<dbReference type="EMBL" id="UYRS01000017">
    <property type="protein sequence ID" value="VDK20389.1"/>
    <property type="molecule type" value="Genomic_DNA"/>
</dbReference>
<dbReference type="WBParaSite" id="TASK_0000018701-mRNA-1">
    <property type="protein sequence ID" value="TASK_0000018701-mRNA-1"/>
    <property type="gene ID" value="TASK_0000018701"/>
</dbReference>
<sequence length="160" mass="17726">MPMSSELFAAHMTAAEGDKLCTVEAEAAVSETAFGVRDIRVAEGLPFSESLAYINLTTLEGEKLCVEISAAGFRPVGVFYDDVVGPVPPPQEEGEEELKIGMENYETIYALLSARSSGFRHRFSERLAQRLTQLQKQQLLEEDYEEEEEAEEEKEEGGGK</sequence>
<dbReference type="GO" id="GO:0060828">
    <property type="term" value="P:regulation of canonical Wnt signaling pathway"/>
    <property type="evidence" value="ECO:0007669"/>
    <property type="project" value="InterPro"/>
</dbReference>
<evidence type="ECO:0000259" key="3">
    <source>
        <dbReference type="Pfam" id="PF05303"/>
    </source>
</evidence>
<dbReference type="Pfam" id="PF05303">
    <property type="entry name" value="GSKIP_dom"/>
    <property type="match status" value="1"/>
</dbReference>
<evidence type="ECO:0000256" key="1">
    <source>
        <dbReference type="ARBA" id="ARBA00009571"/>
    </source>
</evidence>
<dbReference type="Gene3D" id="3.30.2280.10">
    <property type="entry name" value="Hypothetical protein (hspc210)"/>
    <property type="match status" value="1"/>
</dbReference>
<dbReference type="STRING" id="60517.A0A0R3VSN6"/>
<name>A0A0R3VSN6_TAEAS</name>
<dbReference type="InterPro" id="IPR007967">
    <property type="entry name" value="GSKIP_dom"/>
</dbReference>
<proteinExistence type="inferred from homology"/>
<dbReference type="PANTHER" id="PTHR12490:SF4">
    <property type="entry name" value="GSK3B-INTERACTING PROTEIN"/>
    <property type="match status" value="1"/>
</dbReference>
<evidence type="ECO:0000313" key="6">
    <source>
        <dbReference type="WBParaSite" id="TASK_0000018701-mRNA-1"/>
    </source>
</evidence>
<dbReference type="GO" id="GO:0005737">
    <property type="term" value="C:cytoplasm"/>
    <property type="evidence" value="ECO:0007669"/>
    <property type="project" value="TreeGrafter"/>
</dbReference>
<dbReference type="InterPro" id="IPR037395">
    <property type="entry name" value="GSKIP"/>
</dbReference>
<gene>
    <name evidence="4" type="ORF">TASK_LOCUS188</name>
</gene>
<feature type="domain" description="GSKIP" evidence="3">
    <location>
        <begin position="22"/>
        <end position="134"/>
    </location>
</feature>
<dbReference type="GO" id="GO:0051018">
    <property type="term" value="F:protein kinase A binding"/>
    <property type="evidence" value="ECO:0007669"/>
    <property type="project" value="TreeGrafter"/>
</dbReference>
<dbReference type="OrthoDB" id="5804279at2759"/>
<keyword evidence="5" id="KW-1185">Reference proteome</keyword>
<evidence type="ECO:0000313" key="5">
    <source>
        <dbReference type="Proteomes" id="UP000282613"/>
    </source>
</evidence>
<comment type="similarity">
    <text evidence="1">Belongs to the GSKIP family.</text>
</comment>
<evidence type="ECO:0000313" key="4">
    <source>
        <dbReference type="EMBL" id="VDK20389.1"/>
    </source>
</evidence>
<dbReference type="GO" id="GO:0019207">
    <property type="term" value="F:kinase regulator activity"/>
    <property type="evidence" value="ECO:0007669"/>
    <property type="project" value="TreeGrafter"/>
</dbReference>
<protein>
    <submittedName>
        <fullName evidence="6">DUF727 domain-containing protein</fullName>
    </submittedName>
</protein>